<dbReference type="EMBL" id="CAMAPF010000031">
    <property type="protein sequence ID" value="CAH9078288.1"/>
    <property type="molecule type" value="Genomic_DNA"/>
</dbReference>
<evidence type="ECO:0000313" key="1">
    <source>
        <dbReference type="EMBL" id="CAH9078288.1"/>
    </source>
</evidence>
<accession>A0AAV0CK81</accession>
<keyword evidence="2" id="KW-1185">Reference proteome</keyword>
<proteinExistence type="predicted"/>
<gene>
    <name evidence="1" type="ORF">CEPIT_LOCUS6506</name>
</gene>
<reference evidence="1" key="1">
    <citation type="submission" date="2022-07" db="EMBL/GenBank/DDBJ databases">
        <authorList>
            <person name="Macas J."/>
            <person name="Novak P."/>
            <person name="Neumann P."/>
        </authorList>
    </citation>
    <scope>NUCLEOTIDE SEQUENCE</scope>
</reference>
<comment type="caution">
    <text evidence="1">The sequence shown here is derived from an EMBL/GenBank/DDBJ whole genome shotgun (WGS) entry which is preliminary data.</text>
</comment>
<evidence type="ECO:0000313" key="2">
    <source>
        <dbReference type="Proteomes" id="UP001152523"/>
    </source>
</evidence>
<protein>
    <submittedName>
        <fullName evidence="1">Uncharacterized protein</fullName>
    </submittedName>
</protein>
<sequence>MEGKRRIEVTGSGKWYTLAWDEITSTWAHVERRSAQGDKWKEVDPDLKQLGRALADQFPDPPEDTVKTFINGYGHVLDFVPTKSPIEPEPWCLGWAPPGTRSRPRMTKKNLEAERTRPNKMGVPAYAKKYYVHTKRTNFFTHLPNSSFTTLAQSRVLCKAGETWASRLERLCPGLQPTIALT</sequence>
<organism evidence="1 2">
    <name type="scientific">Cuscuta epithymum</name>
    <dbReference type="NCBI Taxonomy" id="186058"/>
    <lineage>
        <taxon>Eukaryota</taxon>
        <taxon>Viridiplantae</taxon>
        <taxon>Streptophyta</taxon>
        <taxon>Embryophyta</taxon>
        <taxon>Tracheophyta</taxon>
        <taxon>Spermatophyta</taxon>
        <taxon>Magnoliopsida</taxon>
        <taxon>eudicotyledons</taxon>
        <taxon>Gunneridae</taxon>
        <taxon>Pentapetalae</taxon>
        <taxon>asterids</taxon>
        <taxon>lamiids</taxon>
        <taxon>Solanales</taxon>
        <taxon>Convolvulaceae</taxon>
        <taxon>Cuscuteae</taxon>
        <taxon>Cuscuta</taxon>
        <taxon>Cuscuta subgen. Cuscuta</taxon>
    </lineage>
</organism>
<name>A0AAV0CK81_9ASTE</name>
<dbReference type="Proteomes" id="UP001152523">
    <property type="component" value="Unassembled WGS sequence"/>
</dbReference>
<dbReference type="AlphaFoldDB" id="A0AAV0CK81"/>